<sequence length="164" mass="18293">MMVLINPEFVGESPFAFVPALIHEAIHQDPTVGLQEERTAKTFEALTALLQIKYHPEVVNRHTRLSGYNNEVSLAMFNSGVEPRMHIINKTGSGNVFPQSQKHRESFLDYVDGIYSSAPAIASPGNLILQQYIQEFLETNALPCSPAEFNEELLNCLDSELGFV</sequence>
<proteinExistence type="predicted"/>
<organism evidence="1 2">
    <name type="scientific">Pontibacter ummariensis</name>
    <dbReference type="NCBI Taxonomy" id="1610492"/>
    <lineage>
        <taxon>Bacteria</taxon>
        <taxon>Pseudomonadati</taxon>
        <taxon>Bacteroidota</taxon>
        <taxon>Cytophagia</taxon>
        <taxon>Cytophagales</taxon>
        <taxon>Hymenobacteraceae</taxon>
        <taxon>Pontibacter</taxon>
    </lineage>
</organism>
<accession>A0A239KEY5</accession>
<reference evidence="2" key="1">
    <citation type="submission" date="2017-06" db="EMBL/GenBank/DDBJ databases">
        <authorList>
            <person name="Varghese N."/>
            <person name="Submissions S."/>
        </authorList>
    </citation>
    <scope>NUCLEOTIDE SEQUENCE [LARGE SCALE GENOMIC DNA]</scope>
    <source>
        <strain evidence="2">NKM1</strain>
    </source>
</reference>
<evidence type="ECO:0000313" key="2">
    <source>
        <dbReference type="Proteomes" id="UP000198432"/>
    </source>
</evidence>
<protein>
    <submittedName>
        <fullName evidence="1">Uncharacterized protein</fullName>
    </submittedName>
</protein>
<keyword evidence="2" id="KW-1185">Reference proteome</keyword>
<dbReference type="Proteomes" id="UP000198432">
    <property type="component" value="Unassembled WGS sequence"/>
</dbReference>
<name>A0A239KEY5_9BACT</name>
<dbReference type="AlphaFoldDB" id="A0A239KEY5"/>
<gene>
    <name evidence="1" type="ORF">SAMN06296052_1282</name>
</gene>
<dbReference type="EMBL" id="FZOQ01000028">
    <property type="protein sequence ID" value="SNT16258.1"/>
    <property type="molecule type" value="Genomic_DNA"/>
</dbReference>
<evidence type="ECO:0000313" key="1">
    <source>
        <dbReference type="EMBL" id="SNT16258.1"/>
    </source>
</evidence>